<dbReference type="Pfam" id="PF12796">
    <property type="entry name" value="Ank_2"/>
    <property type="match status" value="1"/>
</dbReference>
<comment type="caution">
    <text evidence="3">The sequence shown here is derived from an EMBL/GenBank/DDBJ whole genome shotgun (WGS) entry which is preliminary data.</text>
</comment>
<evidence type="ECO:0000313" key="3">
    <source>
        <dbReference type="EMBL" id="KAF2315836.1"/>
    </source>
</evidence>
<proteinExistence type="predicted"/>
<dbReference type="InterPro" id="IPR002110">
    <property type="entry name" value="Ankyrin_rpt"/>
</dbReference>
<dbReference type="InterPro" id="IPR036770">
    <property type="entry name" value="Ankyrin_rpt-contain_sf"/>
</dbReference>
<dbReference type="SMART" id="SM00248">
    <property type="entry name" value="ANK"/>
    <property type="match status" value="4"/>
</dbReference>
<dbReference type="AlphaFoldDB" id="A0A6A6MU39"/>
<name>A0A6A6MU39_HEVBR</name>
<dbReference type="PANTHER" id="PTHR24186">
    <property type="entry name" value="PROTEIN PHOSPHATASE 1 REGULATORY SUBUNIT"/>
    <property type="match status" value="1"/>
</dbReference>
<evidence type="ECO:0000256" key="1">
    <source>
        <dbReference type="ARBA" id="ARBA00022737"/>
    </source>
</evidence>
<dbReference type="Proteomes" id="UP000467840">
    <property type="component" value="Chromosome 15"/>
</dbReference>
<keyword evidence="1" id="KW-0677">Repeat</keyword>
<dbReference type="Pfam" id="PF00023">
    <property type="entry name" value="Ank"/>
    <property type="match status" value="1"/>
</dbReference>
<dbReference type="EMBL" id="JAAGAX010000005">
    <property type="protein sequence ID" value="KAF2315836.1"/>
    <property type="molecule type" value="Genomic_DNA"/>
</dbReference>
<organism evidence="3 4">
    <name type="scientific">Hevea brasiliensis</name>
    <name type="common">Para rubber tree</name>
    <name type="synonym">Siphonia brasiliensis</name>
    <dbReference type="NCBI Taxonomy" id="3981"/>
    <lineage>
        <taxon>Eukaryota</taxon>
        <taxon>Viridiplantae</taxon>
        <taxon>Streptophyta</taxon>
        <taxon>Embryophyta</taxon>
        <taxon>Tracheophyta</taxon>
        <taxon>Spermatophyta</taxon>
        <taxon>Magnoliopsida</taxon>
        <taxon>eudicotyledons</taxon>
        <taxon>Gunneridae</taxon>
        <taxon>Pentapetalae</taxon>
        <taxon>rosids</taxon>
        <taxon>fabids</taxon>
        <taxon>Malpighiales</taxon>
        <taxon>Euphorbiaceae</taxon>
        <taxon>Crotonoideae</taxon>
        <taxon>Micrandreae</taxon>
        <taxon>Hevea</taxon>
    </lineage>
</organism>
<sequence>MSKYGEFLDAVKRDDVNSVSKFLSIYPDFFDVSSTTWQENPLQVACNHGSHRVAKGDLPIVNVLLEIDSEVCLKKNKSSMNPLHIAIRNGHDEVIGALIAACPQSIGTVTSQRETVLLLAAKHFRLNAFVFLLKEIQNREQDHLLHRKDREGNNVLHIAVSNKFVEIVKLLLPLNSTSRALVRVNSLNKKGLTALDLCYQSCGNITTQDIGRILREAGALEGRSLPVGAHVIKETIETKNVILVVLGVVTGAAFTTVCNLPSPFLKDHHAEGRVFHMEIW</sequence>
<dbReference type="PANTHER" id="PTHR24186:SF38">
    <property type="entry name" value="ANKYRIN REPEAT FAMILY PROTEIN"/>
    <property type="match status" value="1"/>
</dbReference>
<dbReference type="GO" id="GO:0005886">
    <property type="term" value="C:plasma membrane"/>
    <property type="evidence" value="ECO:0007669"/>
    <property type="project" value="TreeGrafter"/>
</dbReference>
<keyword evidence="2" id="KW-0040">ANK repeat</keyword>
<accession>A0A6A6MU39</accession>
<evidence type="ECO:0000313" key="4">
    <source>
        <dbReference type="Proteomes" id="UP000467840"/>
    </source>
</evidence>
<gene>
    <name evidence="3" type="ORF">GH714_040380</name>
</gene>
<dbReference type="Gene3D" id="1.25.40.20">
    <property type="entry name" value="Ankyrin repeat-containing domain"/>
    <property type="match status" value="1"/>
</dbReference>
<evidence type="ECO:0000256" key="2">
    <source>
        <dbReference type="ARBA" id="ARBA00023043"/>
    </source>
</evidence>
<dbReference type="SUPFAM" id="SSF48403">
    <property type="entry name" value="Ankyrin repeat"/>
    <property type="match status" value="1"/>
</dbReference>
<keyword evidence="4" id="KW-1185">Reference proteome</keyword>
<protein>
    <submittedName>
        <fullName evidence="3">Uncharacterized protein</fullName>
    </submittedName>
</protein>
<reference evidence="3 4" key="1">
    <citation type="journal article" date="2020" name="Mol. Plant">
        <title>The Chromosome-Based Rubber Tree Genome Provides New Insights into Spurge Genome Evolution and Rubber Biosynthesis.</title>
        <authorList>
            <person name="Liu J."/>
            <person name="Shi C."/>
            <person name="Shi C.C."/>
            <person name="Li W."/>
            <person name="Zhang Q.J."/>
            <person name="Zhang Y."/>
            <person name="Li K."/>
            <person name="Lu H.F."/>
            <person name="Shi C."/>
            <person name="Zhu S.T."/>
            <person name="Xiao Z.Y."/>
            <person name="Nan H."/>
            <person name="Yue Y."/>
            <person name="Zhu X.G."/>
            <person name="Wu Y."/>
            <person name="Hong X.N."/>
            <person name="Fan G.Y."/>
            <person name="Tong Y."/>
            <person name="Zhang D."/>
            <person name="Mao C.L."/>
            <person name="Liu Y.L."/>
            <person name="Hao S.J."/>
            <person name="Liu W.Q."/>
            <person name="Lv M.Q."/>
            <person name="Zhang H.B."/>
            <person name="Liu Y."/>
            <person name="Hu-Tang G.R."/>
            <person name="Wang J.P."/>
            <person name="Wang J.H."/>
            <person name="Sun Y.H."/>
            <person name="Ni S.B."/>
            <person name="Chen W.B."/>
            <person name="Zhang X.C."/>
            <person name="Jiao Y.N."/>
            <person name="Eichler E.E."/>
            <person name="Li G.H."/>
            <person name="Liu X."/>
            <person name="Gao L.Z."/>
        </authorList>
    </citation>
    <scope>NUCLEOTIDE SEQUENCE [LARGE SCALE GENOMIC DNA]</scope>
    <source>
        <strain evidence="4">cv. GT1</strain>
        <tissue evidence="3">Leaf</tissue>
    </source>
</reference>